<evidence type="ECO:0000256" key="6">
    <source>
        <dbReference type="ARBA" id="ARBA00046271"/>
    </source>
</evidence>
<dbReference type="InterPro" id="IPR025655">
    <property type="entry name" value="PEX14"/>
</dbReference>
<evidence type="ECO:0000313" key="10">
    <source>
        <dbReference type="EMBL" id="SLM34659.1"/>
    </source>
</evidence>
<reference evidence="11" key="1">
    <citation type="submission" date="2017-03" db="EMBL/GenBank/DDBJ databases">
        <authorList>
            <person name="Sharma R."/>
            <person name="Thines M."/>
        </authorList>
    </citation>
    <scope>NUCLEOTIDE SEQUENCE [LARGE SCALE GENOMIC DNA]</scope>
</reference>
<keyword evidence="11" id="KW-1185">Reference proteome</keyword>
<comment type="function">
    <text evidence="7">Component of the PEX13-PEX14 docking complex, a translocon channel that specifically mediates the import of peroxisomal cargo proteins bound to PEX5 receptor. The PEX13-PEX14 docking complex forms a large import pore which can be opened to a diameter of about 9 nm. Mechanistically, PEX5 receptor along with cargo proteins associates with the PEX14 subunit of the PEX13-PEX14 docking complex in the cytosol, leading to the insertion of the receptor into the organelle membrane with the concomitant translocation of the cargo into the peroxisome matrix.</text>
</comment>
<keyword evidence="7" id="KW-0653">Protein transport</keyword>
<evidence type="ECO:0000256" key="7">
    <source>
        <dbReference type="RuleBase" id="RU367032"/>
    </source>
</evidence>
<dbReference type="GO" id="GO:0016560">
    <property type="term" value="P:protein import into peroxisome matrix, docking"/>
    <property type="evidence" value="ECO:0007669"/>
    <property type="project" value="UniProtKB-UniRule"/>
</dbReference>
<evidence type="ECO:0000256" key="3">
    <source>
        <dbReference type="ARBA" id="ARBA00023140"/>
    </source>
</evidence>
<dbReference type="InterPro" id="IPR036388">
    <property type="entry name" value="WH-like_DNA-bd_sf"/>
</dbReference>
<evidence type="ECO:0000256" key="8">
    <source>
        <dbReference type="SAM" id="MobiDB-lite"/>
    </source>
</evidence>
<proteinExistence type="inferred from homology"/>
<keyword evidence="3 7" id="KW-0576">Peroxisome</keyword>
<evidence type="ECO:0000256" key="5">
    <source>
        <dbReference type="ARBA" id="ARBA00029691"/>
    </source>
</evidence>
<dbReference type="PANTHER" id="PTHR23058">
    <property type="entry name" value="PEROXISOMAL MEMBRANE PROTEIN PEX14"/>
    <property type="match status" value="1"/>
</dbReference>
<feature type="region of interest" description="Disordered" evidence="8">
    <location>
        <begin position="52"/>
        <end position="71"/>
    </location>
</feature>
<evidence type="ECO:0000256" key="1">
    <source>
        <dbReference type="ARBA" id="ARBA00005443"/>
    </source>
</evidence>
<keyword evidence="2" id="KW-0811">Translocation</keyword>
<evidence type="ECO:0000313" key="11">
    <source>
        <dbReference type="Proteomes" id="UP000192927"/>
    </source>
</evidence>
<sequence>MSDPKQISIPQWQRQGAAKDPQEPPKGSEKSDHAEKPPPSRASLLEQAAKFLEAEDIRDAPTERKISFLESKGLTNEEIHKLLGISRNTGPGTAPFAPGRPPDQKMKVSKPPQAIPGPDPPSTSSPQSRDIPPIITYPEFLLHSQKPPPLITARRLLTTFYVASGAAATIYGASKYLVTPMIDSLTTARHSLFETASSNLSTLNTKLEGIVSVIPDAHFPHHTKPHTQGGLDNDDASSTTSDPTELFHRDTGTQTSPQLPRSPSSTSSLDPSSPGTGAAPATIEAHHSRLSILHSHLSELLADNTTRSDSDAQVSDRLDDLQSYLEALALGSSPYVQGYGAAGMIPGDTGEDEIAKVKAEIRGVKGVLLSARNFPGGVGRGRVGAS</sequence>
<organism evidence="10 11">
    <name type="scientific">Lasallia pustulata</name>
    <dbReference type="NCBI Taxonomy" id="136370"/>
    <lineage>
        <taxon>Eukaryota</taxon>
        <taxon>Fungi</taxon>
        <taxon>Dikarya</taxon>
        <taxon>Ascomycota</taxon>
        <taxon>Pezizomycotina</taxon>
        <taxon>Lecanoromycetes</taxon>
        <taxon>OSLEUM clade</taxon>
        <taxon>Umbilicariomycetidae</taxon>
        <taxon>Umbilicariales</taxon>
        <taxon>Umbilicariaceae</taxon>
        <taxon>Lasallia</taxon>
    </lineage>
</organism>
<accession>A0A1W5CVH3</accession>
<feature type="compositionally biased region" description="Basic and acidic residues" evidence="8">
    <location>
        <begin position="20"/>
        <end position="38"/>
    </location>
</feature>
<dbReference type="PANTHER" id="PTHR23058:SF5">
    <property type="entry name" value="PEROXISOMAL MEMBRANE PROTEIN PEX14"/>
    <property type="match status" value="1"/>
</dbReference>
<evidence type="ECO:0000256" key="4">
    <source>
        <dbReference type="ARBA" id="ARBA00029502"/>
    </source>
</evidence>
<protein>
    <recommendedName>
        <fullName evidence="4 7">Peroxisomal membrane protein PEX14</fullName>
    </recommendedName>
    <alternativeName>
        <fullName evidence="5 7">Peroxin-14</fullName>
    </alternativeName>
</protein>
<dbReference type="Proteomes" id="UP000192927">
    <property type="component" value="Unassembled WGS sequence"/>
</dbReference>
<feature type="region of interest" description="Disordered" evidence="8">
    <location>
        <begin position="84"/>
        <end position="130"/>
    </location>
</feature>
<feature type="domain" description="Peroxisome membrane anchor protein Pex14p N-terminal" evidence="9">
    <location>
        <begin position="41"/>
        <end position="84"/>
    </location>
</feature>
<dbReference type="InterPro" id="IPR006785">
    <property type="entry name" value="Pex14_N"/>
</dbReference>
<feature type="compositionally biased region" description="Low complexity" evidence="8">
    <location>
        <begin position="254"/>
        <end position="274"/>
    </location>
</feature>
<feature type="region of interest" description="Disordered" evidence="8">
    <location>
        <begin position="1"/>
        <end position="43"/>
    </location>
</feature>
<evidence type="ECO:0000259" key="9">
    <source>
        <dbReference type="Pfam" id="PF04695"/>
    </source>
</evidence>
<name>A0A1W5CVH3_9LECA</name>
<evidence type="ECO:0000256" key="2">
    <source>
        <dbReference type="ARBA" id="ARBA00023010"/>
    </source>
</evidence>
<feature type="region of interest" description="Disordered" evidence="8">
    <location>
        <begin position="218"/>
        <end position="280"/>
    </location>
</feature>
<dbReference type="Pfam" id="PF04695">
    <property type="entry name" value="Pex14_N"/>
    <property type="match status" value="1"/>
</dbReference>
<dbReference type="Gene3D" id="1.10.10.10">
    <property type="entry name" value="Winged helix-like DNA-binding domain superfamily/Winged helix DNA-binding domain"/>
    <property type="match status" value="1"/>
</dbReference>
<feature type="compositionally biased region" description="Pro residues" evidence="8">
    <location>
        <begin position="113"/>
        <end position="123"/>
    </location>
</feature>
<keyword evidence="7" id="KW-0813">Transport</keyword>
<comment type="similarity">
    <text evidence="1 7">Belongs to the peroxin-14 family.</text>
</comment>
<feature type="compositionally biased region" description="Basic and acidic residues" evidence="8">
    <location>
        <begin position="52"/>
        <end position="67"/>
    </location>
</feature>
<dbReference type="EMBL" id="FWEW01000365">
    <property type="protein sequence ID" value="SLM34659.1"/>
    <property type="molecule type" value="Genomic_DNA"/>
</dbReference>
<dbReference type="GO" id="GO:0005102">
    <property type="term" value="F:signaling receptor binding"/>
    <property type="evidence" value="ECO:0007669"/>
    <property type="project" value="TreeGrafter"/>
</dbReference>
<keyword evidence="7" id="KW-0472">Membrane</keyword>
<dbReference type="GO" id="GO:1990429">
    <property type="term" value="C:peroxisomal importomer complex"/>
    <property type="evidence" value="ECO:0007669"/>
    <property type="project" value="TreeGrafter"/>
</dbReference>
<dbReference type="AlphaFoldDB" id="A0A1W5CVH3"/>
<dbReference type="GO" id="GO:0005778">
    <property type="term" value="C:peroxisomal membrane"/>
    <property type="evidence" value="ECO:0007669"/>
    <property type="project" value="UniProtKB-SubCell"/>
</dbReference>
<comment type="subcellular location">
    <subcellularLocation>
        <location evidence="6 7">Peroxisome membrane</location>
    </subcellularLocation>
</comment>